<evidence type="ECO:0000313" key="8">
    <source>
        <dbReference type="Proteomes" id="UP001218231"/>
    </source>
</evidence>
<evidence type="ECO:0000256" key="4">
    <source>
        <dbReference type="ARBA" id="ARBA00023136"/>
    </source>
</evidence>
<comment type="subcellular location">
    <subcellularLocation>
        <location evidence="1">Membrane</location>
        <topology evidence="1">Multi-pass membrane protein</topology>
    </subcellularLocation>
</comment>
<keyword evidence="8" id="KW-1185">Reference proteome</keyword>
<dbReference type="Proteomes" id="UP001218231">
    <property type="component" value="Chromosome"/>
</dbReference>
<feature type="transmembrane region" description="Helical" evidence="5">
    <location>
        <begin position="194"/>
        <end position="213"/>
    </location>
</feature>
<sequence>MTLISQPSIMPGPVWGHAPPEAVPKGVGMTRETWISLITFALLLFLPQSHGTSPYLLILLYGGITLLNPGDAAKRMRGRWLLLAPGFFALLSVVWSAAPITSLRLSIELLFTIYISLWLAGSPRPGDVLAGLALAGMLYLLPALALGQAVAIGTTPGQEAFSGFNSGKNLFGDIAAIGILSMVGLHFQSWMKRPVITFLLLLVLACEVVAVVLSQSAGAMVAALGGCLVLVAVVVLGRVGPVVRAWLLILAGLAAGLALTVYFVAGDALIEAMMALFHKDPTMTGRVYLWTRSDEIIAGHSMLGVGYSAFWVPGNIDAEGLLTWSRIPSRSGFNFHNAIIENLVEVGYVGLSILAITVGLATVGLVRRGLRHGETAVACWLAILAYELSRIPIEALGPLPFYHTTVLVWVAMGMAWPTRQAEPEGQGRYA</sequence>
<feature type="transmembrane region" description="Helical" evidence="5">
    <location>
        <begin position="103"/>
        <end position="121"/>
    </location>
</feature>
<feature type="transmembrane region" description="Helical" evidence="5">
    <location>
        <begin position="219"/>
        <end position="239"/>
    </location>
</feature>
<keyword evidence="3 5" id="KW-1133">Transmembrane helix</keyword>
<evidence type="ECO:0000313" key="7">
    <source>
        <dbReference type="EMBL" id="WCT77144.1"/>
    </source>
</evidence>
<feature type="transmembrane region" description="Helical" evidence="5">
    <location>
        <begin position="170"/>
        <end position="187"/>
    </location>
</feature>
<evidence type="ECO:0000256" key="5">
    <source>
        <dbReference type="SAM" id="Phobius"/>
    </source>
</evidence>
<evidence type="ECO:0000256" key="3">
    <source>
        <dbReference type="ARBA" id="ARBA00022989"/>
    </source>
</evidence>
<feature type="transmembrane region" description="Helical" evidence="5">
    <location>
        <begin position="346"/>
        <end position="366"/>
    </location>
</feature>
<dbReference type="InterPro" id="IPR007016">
    <property type="entry name" value="O-antigen_ligase-rel_domated"/>
</dbReference>
<proteinExistence type="predicted"/>
<feature type="transmembrane region" description="Helical" evidence="5">
    <location>
        <begin position="128"/>
        <end position="150"/>
    </location>
</feature>
<dbReference type="PANTHER" id="PTHR37422:SF13">
    <property type="entry name" value="LIPOPOLYSACCHARIDE BIOSYNTHESIS PROTEIN PA4999-RELATED"/>
    <property type="match status" value="1"/>
</dbReference>
<gene>
    <name evidence="7" type="ORF">PQ457_14650</name>
</gene>
<dbReference type="PANTHER" id="PTHR37422">
    <property type="entry name" value="TEICHURONIC ACID BIOSYNTHESIS PROTEIN TUAE"/>
    <property type="match status" value="1"/>
</dbReference>
<organism evidence="7 8">
    <name type="scientific">Novosphingobium humi</name>
    <dbReference type="NCBI Taxonomy" id="2282397"/>
    <lineage>
        <taxon>Bacteria</taxon>
        <taxon>Pseudomonadati</taxon>
        <taxon>Pseudomonadota</taxon>
        <taxon>Alphaproteobacteria</taxon>
        <taxon>Sphingomonadales</taxon>
        <taxon>Sphingomonadaceae</taxon>
        <taxon>Novosphingobium</taxon>
    </lineage>
</organism>
<dbReference type="InterPro" id="IPR051533">
    <property type="entry name" value="WaaL-like"/>
</dbReference>
<accession>A0ABY7TYF1</accession>
<name>A0ABY7TYF1_9SPHN</name>
<feature type="transmembrane region" description="Helical" evidence="5">
    <location>
        <begin position="246"/>
        <end position="265"/>
    </location>
</feature>
<keyword evidence="4 5" id="KW-0472">Membrane</keyword>
<protein>
    <submittedName>
        <fullName evidence="7">O-antigen ligase family protein</fullName>
    </submittedName>
</protein>
<dbReference type="RefSeq" id="WP_273617533.1">
    <property type="nucleotide sequence ID" value="NZ_CP117417.1"/>
</dbReference>
<keyword evidence="2 5" id="KW-0812">Transmembrane</keyword>
<feature type="domain" description="O-antigen ligase-related" evidence="6">
    <location>
        <begin position="204"/>
        <end position="354"/>
    </location>
</feature>
<evidence type="ECO:0000256" key="1">
    <source>
        <dbReference type="ARBA" id="ARBA00004141"/>
    </source>
</evidence>
<keyword evidence="7" id="KW-0436">Ligase</keyword>
<dbReference type="GO" id="GO:0016874">
    <property type="term" value="F:ligase activity"/>
    <property type="evidence" value="ECO:0007669"/>
    <property type="project" value="UniProtKB-KW"/>
</dbReference>
<feature type="transmembrane region" description="Helical" evidence="5">
    <location>
        <begin position="80"/>
        <end position="97"/>
    </location>
</feature>
<evidence type="ECO:0000256" key="2">
    <source>
        <dbReference type="ARBA" id="ARBA00022692"/>
    </source>
</evidence>
<dbReference type="EMBL" id="CP117417">
    <property type="protein sequence ID" value="WCT77144.1"/>
    <property type="molecule type" value="Genomic_DNA"/>
</dbReference>
<evidence type="ECO:0000259" key="6">
    <source>
        <dbReference type="Pfam" id="PF04932"/>
    </source>
</evidence>
<reference evidence="7 8" key="1">
    <citation type="submission" date="2023-02" db="EMBL/GenBank/DDBJ databases">
        <title>Genome sequence of Novosphingobium humi KACC 19094.</title>
        <authorList>
            <person name="Kim S."/>
            <person name="Heo J."/>
            <person name="Kwon S.-W."/>
        </authorList>
    </citation>
    <scope>NUCLEOTIDE SEQUENCE [LARGE SCALE GENOMIC DNA]</scope>
    <source>
        <strain evidence="7 8">KACC 19094</strain>
    </source>
</reference>
<dbReference type="Pfam" id="PF04932">
    <property type="entry name" value="Wzy_C"/>
    <property type="match status" value="1"/>
</dbReference>
<feature type="transmembrane region" description="Helical" evidence="5">
    <location>
        <begin position="55"/>
        <end position="73"/>
    </location>
</feature>